<dbReference type="PANTHER" id="PTHR16515">
    <property type="entry name" value="PR DOMAIN ZINC FINGER PROTEIN"/>
    <property type="match status" value="1"/>
</dbReference>
<evidence type="ECO:0000256" key="3">
    <source>
        <dbReference type="ARBA" id="ARBA00022737"/>
    </source>
</evidence>
<dbReference type="FunFam" id="3.30.160.60:FF:000100">
    <property type="entry name" value="Zinc finger 45-like"/>
    <property type="match status" value="1"/>
</dbReference>
<evidence type="ECO:0000256" key="8">
    <source>
        <dbReference type="PROSITE-ProRule" id="PRU00042"/>
    </source>
</evidence>
<feature type="domain" description="BTB" evidence="9">
    <location>
        <begin position="452"/>
        <end position="519"/>
    </location>
</feature>
<feature type="domain" description="C2H2-type" evidence="10">
    <location>
        <begin position="118"/>
        <end position="145"/>
    </location>
</feature>
<dbReference type="Proteomes" id="UP000094527">
    <property type="component" value="Unassembled WGS sequence"/>
</dbReference>
<dbReference type="STRING" id="48709.A0A1D2MCM5"/>
<dbReference type="Pfam" id="PF00096">
    <property type="entry name" value="zf-C2H2"/>
    <property type="match status" value="6"/>
</dbReference>
<proteinExistence type="predicted"/>
<dbReference type="InterPro" id="IPR036236">
    <property type="entry name" value="Znf_C2H2_sf"/>
</dbReference>
<dbReference type="Pfam" id="PF00651">
    <property type="entry name" value="BTB"/>
    <property type="match status" value="1"/>
</dbReference>
<organism evidence="11 12">
    <name type="scientific">Orchesella cincta</name>
    <name type="common">Springtail</name>
    <name type="synonym">Podura cincta</name>
    <dbReference type="NCBI Taxonomy" id="48709"/>
    <lineage>
        <taxon>Eukaryota</taxon>
        <taxon>Metazoa</taxon>
        <taxon>Ecdysozoa</taxon>
        <taxon>Arthropoda</taxon>
        <taxon>Hexapoda</taxon>
        <taxon>Collembola</taxon>
        <taxon>Entomobryomorpha</taxon>
        <taxon>Entomobryoidea</taxon>
        <taxon>Orchesellidae</taxon>
        <taxon>Orchesellinae</taxon>
        <taxon>Orchesella</taxon>
    </lineage>
</organism>
<keyword evidence="3" id="KW-0677">Repeat</keyword>
<evidence type="ECO:0000256" key="7">
    <source>
        <dbReference type="ARBA" id="ARBA00023242"/>
    </source>
</evidence>
<comment type="subcellular location">
    <subcellularLocation>
        <location evidence="1">Nucleus</location>
    </subcellularLocation>
</comment>
<protein>
    <submittedName>
        <fullName evidence="11">Putative zinc finger protein</fullName>
    </submittedName>
</protein>
<evidence type="ECO:0000256" key="1">
    <source>
        <dbReference type="ARBA" id="ARBA00004123"/>
    </source>
</evidence>
<dbReference type="CDD" id="cd18186">
    <property type="entry name" value="BTB_POZ_ZBTB_KLHL-like"/>
    <property type="match status" value="1"/>
</dbReference>
<evidence type="ECO:0000256" key="6">
    <source>
        <dbReference type="ARBA" id="ARBA00023125"/>
    </source>
</evidence>
<dbReference type="GO" id="GO:0003677">
    <property type="term" value="F:DNA binding"/>
    <property type="evidence" value="ECO:0007669"/>
    <property type="project" value="UniProtKB-KW"/>
</dbReference>
<reference evidence="11 12" key="1">
    <citation type="journal article" date="2016" name="Genome Biol. Evol.">
        <title>Gene Family Evolution Reflects Adaptation to Soil Environmental Stressors in the Genome of the Collembolan Orchesella cincta.</title>
        <authorList>
            <person name="Faddeeva-Vakhrusheva A."/>
            <person name="Derks M.F."/>
            <person name="Anvar S.Y."/>
            <person name="Agamennone V."/>
            <person name="Suring W."/>
            <person name="Smit S."/>
            <person name="van Straalen N.M."/>
            <person name="Roelofs D."/>
        </authorList>
    </citation>
    <scope>NUCLEOTIDE SEQUENCE [LARGE SCALE GENOMIC DNA]</scope>
    <source>
        <tissue evidence="11">Mixed pool</tissue>
    </source>
</reference>
<dbReference type="Gene3D" id="3.30.710.10">
    <property type="entry name" value="Potassium Channel Kv1.1, Chain A"/>
    <property type="match status" value="1"/>
</dbReference>
<feature type="domain" description="C2H2-type" evidence="10">
    <location>
        <begin position="210"/>
        <end position="237"/>
    </location>
</feature>
<dbReference type="InterPro" id="IPR013087">
    <property type="entry name" value="Znf_C2H2_type"/>
</dbReference>
<dbReference type="PROSITE" id="PS50157">
    <property type="entry name" value="ZINC_FINGER_C2H2_2"/>
    <property type="match status" value="7"/>
</dbReference>
<dbReference type="AlphaFoldDB" id="A0A1D2MCM5"/>
<evidence type="ECO:0000259" key="9">
    <source>
        <dbReference type="PROSITE" id="PS50097"/>
    </source>
</evidence>
<keyword evidence="12" id="KW-1185">Reference proteome</keyword>
<dbReference type="Gene3D" id="3.30.160.60">
    <property type="entry name" value="Classic Zinc Finger"/>
    <property type="match status" value="7"/>
</dbReference>
<feature type="domain" description="C2H2-type" evidence="10">
    <location>
        <begin position="26"/>
        <end position="53"/>
    </location>
</feature>
<accession>A0A1D2MCM5</accession>
<dbReference type="InterPro" id="IPR000210">
    <property type="entry name" value="BTB/POZ_dom"/>
</dbReference>
<dbReference type="EMBL" id="LJIJ01001840">
    <property type="protein sequence ID" value="ODM90699.1"/>
    <property type="molecule type" value="Genomic_DNA"/>
</dbReference>
<dbReference type="InterPro" id="IPR050331">
    <property type="entry name" value="Zinc_finger"/>
</dbReference>
<dbReference type="FunFam" id="3.30.160.60:FF:002343">
    <property type="entry name" value="Zinc finger protein 33A"/>
    <property type="match status" value="2"/>
</dbReference>
<evidence type="ECO:0000256" key="5">
    <source>
        <dbReference type="ARBA" id="ARBA00022833"/>
    </source>
</evidence>
<keyword evidence="2" id="KW-0479">Metal-binding</keyword>
<dbReference type="PANTHER" id="PTHR16515:SF49">
    <property type="entry name" value="GASTRULA ZINC FINGER PROTEIN XLCGF49.1-LIKE-RELATED"/>
    <property type="match status" value="1"/>
</dbReference>
<feature type="domain" description="C2H2-type" evidence="10">
    <location>
        <begin position="182"/>
        <end position="209"/>
    </location>
</feature>
<evidence type="ECO:0000256" key="2">
    <source>
        <dbReference type="ARBA" id="ARBA00022723"/>
    </source>
</evidence>
<evidence type="ECO:0000256" key="4">
    <source>
        <dbReference type="ARBA" id="ARBA00022771"/>
    </source>
</evidence>
<dbReference type="GO" id="GO:0005634">
    <property type="term" value="C:nucleus"/>
    <property type="evidence" value="ECO:0007669"/>
    <property type="project" value="UniProtKB-SubCell"/>
</dbReference>
<evidence type="ECO:0000313" key="11">
    <source>
        <dbReference type="EMBL" id="ODM90699.1"/>
    </source>
</evidence>
<dbReference type="PROSITE" id="PS50097">
    <property type="entry name" value="BTB"/>
    <property type="match status" value="1"/>
</dbReference>
<feature type="non-terminal residue" evidence="11">
    <location>
        <position position="616"/>
    </location>
</feature>
<feature type="domain" description="C2H2-type" evidence="10">
    <location>
        <begin position="146"/>
        <end position="174"/>
    </location>
</feature>
<evidence type="ECO:0000313" key="12">
    <source>
        <dbReference type="Proteomes" id="UP000094527"/>
    </source>
</evidence>
<dbReference type="OrthoDB" id="646702at2759"/>
<keyword evidence="4 8" id="KW-0863">Zinc-finger</keyword>
<sequence>MYLKLETSQPSPSLKVSPKKTTKQLHRCMICNKYFSQRSGLNRHIHVHTQEKPYKCRFCDYACSQNSSLNTHVKRLHPDKAPDPVKLKSFKCELCNKIFSRKDNLATHIRFHLDEKMYRCHVCQKSFCNKSGLNRHSSVHTKEKRFKCESCDYSCSQKSSLNTHVRRVHADKAPVPVKLKSFECELCNKMFSRKDYLATHIRFHLDEKMYQCQLCEKSFCSKSGLNRHSYVHKRKAVQINRRVSLLNYDDYACLARIAWHILCFDGRCVINMEEYVLLKDQRISLNFSVAYPRQLILLSEPLEGKHWYAKADVSVDRKTFQRFLGESAKGNESICIYFLCPYPQCSHVDIRVLGPLLDQLLAQNKGLKLKVTAHFDQFTSNSAIVCNDMAAAYDGQGKCCFKSTVQGQQKHEFCNHHNVSGKLTIEVTCLQRLVLSDPKEMTKKLLEDQRFTDFELVADNGSKTPCLKAFLAAASTVFDRMLSTECQETKEGACKLHISEEGVKALLDFIYCSNVDLPMERSKVALELLETGHKYDISALEAAMKTIFLSKPVGWLSIDVALLLFIQAGKLENYEDVKMKAVQVIKSKKNELKQSEVFDQLIRNDPEMTKELMAIA</sequence>
<comment type="caution">
    <text evidence="11">The sequence shown here is derived from an EMBL/GenBank/DDBJ whole genome shotgun (WGS) entry which is preliminary data.</text>
</comment>
<feature type="domain" description="C2H2-type" evidence="10">
    <location>
        <begin position="90"/>
        <end position="117"/>
    </location>
</feature>
<keyword evidence="6" id="KW-0238">DNA-binding</keyword>
<dbReference type="SUPFAM" id="SSF54695">
    <property type="entry name" value="POZ domain"/>
    <property type="match status" value="1"/>
</dbReference>
<name>A0A1D2MCM5_ORCCI</name>
<feature type="domain" description="C2H2-type" evidence="10">
    <location>
        <begin position="54"/>
        <end position="82"/>
    </location>
</feature>
<dbReference type="SMART" id="SM00225">
    <property type="entry name" value="BTB"/>
    <property type="match status" value="1"/>
</dbReference>
<evidence type="ECO:0000259" key="10">
    <source>
        <dbReference type="PROSITE" id="PS50157"/>
    </source>
</evidence>
<dbReference type="GO" id="GO:0008270">
    <property type="term" value="F:zinc ion binding"/>
    <property type="evidence" value="ECO:0007669"/>
    <property type="project" value="UniProtKB-KW"/>
</dbReference>
<dbReference type="SUPFAM" id="SSF57667">
    <property type="entry name" value="beta-beta-alpha zinc fingers"/>
    <property type="match status" value="4"/>
</dbReference>
<keyword evidence="7" id="KW-0539">Nucleus</keyword>
<dbReference type="InterPro" id="IPR011333">
    <property type="entry name" value="SKP1/BTB/POZ_sf"/>
</dbReference>
<dbReference type="PROSITE" id="PS00028">
    <property type="entry name" value="ZINC_FINGER_C2H2_1"/>
    <property type="match status" value="7"/>
</dbReference>
<gene>
    <name evidence="11" type="ORF">Ocin01_15983</name>
</gene>
<dbReference type="FunFam" id="3.30.160.60:FF:000446">
    <property type="entry name" value="Zinc finger protein"/>
    <property type="match status" value="1"/>
</dbReference>
<dbReference type="SMART" id="SM00355">
    <property type="entry name" value="ZnF_C2H2"/>
    <property type="match status" value="7"/>
</dbReference>
<keyword evidence="5" id="KW-0862">Zinc</keyword>
<dbReference type="GO" id="GO:0006355">
    <property type="term" value="P:regulation of DNA-templated transcription"/>
    <property type="evidence" value="ECO:0007669"/>
    <property type="project" value="UniProtKB-ARBA"/>
</dbReference>